<organism evidence="4 5">
    <name type="scientific">Canavalia gladiata</name>
    <name type="common">Sword bean</name>
    <name type="synonym">Dolichos gladiatus</name>
    <dbReference type="NCBI Taxonomy" id="3824"/>
    <lineage>
        <taxon>Eukaryota</taxon>
        <taxon>Viridiplantae</taxon>
        <taxon>Streptophyta</taxon>
        <taxon>Embryophyta</taxon>
        <taxon>Tracheophyta</taxon>
        <taxon>Spermatophyta</taxon>
        <taxon>Magnoliopsida</taxon>
        <taxon>eudicotyledons</taxon>
        <taxon>Gunneridae</taxon>
        <taxon>Pentapetalae</taxon>
        <taxon>rosids</taxon>
        <taxon>fabids</taxon>
        <taxon>Fabales</taxon>
        <taxon>Fabaceae</taxon>
        <taxon>Papilionoideae</taxon>
        <taxon>50 kb inversion clade</taxon>
        <taxon>NPAAA clade</taxon>
        <taxon>indigoferoid/millettioid clade</taxon>
        <taxon>Phaseoleae</taxon>
        <taxon>Canavalia</taxon>
    </lineage>
</organism>
<name>A0AAN9QR12_CANGL</name>
<dbReference type="GO" id="GO:0009532">
    <property type="term" value="C:plastid stroma"/>
    <property type="evidence" value="ECO:0007669"/>
    <property type="project" value="UniProtKB-ARBA"/>
</dbReference>
<dbReference type="PANTHER" id="PTHR10381">
    <property type="entry name" value="ATP-DEPENDENT CLP PROTEASE PROTEOLYTIC SUBUNIT"/>
    <property type="match status" value="1"/>
</dbReference>
<dbReference type="SUPFAM" id="SSF52096">
    <property type="entry name" value="ClpP/crotonase"/>
    <property type="match status" value="1"/>
</dbReference>
<comment type="caution">
    <text evidence="4">The sequence shown here is derived from an EMBL/GenBank/DDBJ whole genome shotgun (WGS) entry which is preliminary data.</text>
</comment>
<proteinExistence type="inferred from homology"/>
<dbReference type="GO" id="GO:0006515">
    <property type="term" value="P:protein quality control for misfolded or incompletely synthesized proteins"/>
    <property type="evidence" value="ECO:0007669"/>
    <property type="project" value="TreeGrafter"/>
</dbReference>
<feature type="compositionally biased region" description="Basic and acidic residues" evidence="3">
    <location>
        <begin position="357"/>
        <end position="366"/>
    </location>
</feature>
<protein>
    <recommendedName>
        <fullName evidence="2">ATP-dependent Clp protease proteolytic subunit</fullName>
    </recommendedName>
</protein>
<gene>
    <name evidence="4" type="ORF">VNO77_12313</name>
</gene>
<dbReference type="EMBL" id="JAYMYQ010000003">
    <property type="protein sequence ID" value="KAK7343521.1"/>
    <property type="molecule type" value="Genomic_DNA"/>
</dbReference>
<dbReference type="GO" id="GO:0004252">
    <property type="term" value="F:serine-type endopeptidase activity"/>
    <property type="evidence" value="ECO:0007669"/>
    <property type="project" value="InterPro"/>
</dbReference>
<dbReference type="InterPro" id="IPR023562">
    <property type="entry name" value="ClpP/TepA"/>
</dbReference>
<evidence type="ECO:0000256" key="1">
    <source>
        <dbReference type="ARBA" id="ARBA00007039"/>
    </source>
</evidence>
<evidence type="ECO:0000313" key="5">
    <source>
        <dbReference type="Proteomes" id="UP001367508"/>
    </source>
</evidence>
<sequence>MSSSLSLSLSAPSIHDSAPHPSFLNGTKLFLFPHRVAEAQRRFSSFSVKCSFNRIPKQFRQENLKDGLMDNYKNAPKLLYGLTPNQMDMFMTEYSPIRRQSERVTEESLSAANCYKDLGGILNTKGRGGRSNFSTSVSRYQGGGGGRPRQAPPDLPSLLLDSRIVYLGMPIYSAVTELIVAQFMWLDYDNPTKPIYLYINSPGTQNEKNEIIAPEGEAFSIADTLCQVKSDVYTVNMGMAYGQAAMLLALGKKGYRAVQESSCTKLYLPKMNRTSGDVTDMWIRAKELEANTGYFLELLAKGIGKSEEELARDIKRGPNFFQAEDAIEYGIADKIMETLYATKAPSRKLNDDDDEERPQSKAERMRRLSGGNPQVPPSGLRLPRKM</sequence>
<dbReference type="GO" id="GO:0004176">
    <property type="term" value="F:ATP-dependent peptidase activity"/>
    <property type="evidence" value="ECO:0007669"/>
    <property type="project" value="InterPro"/>
</dbReference>
<dbReference type="InterPro" id="IPR001907">
    <property type="entry name" value="ClpP"/>
</dbReference>
<dbReference type="Proteomes" id="UP001367508">
    <property type="component" value="Unassembled WGS sequence"/>
</dbReference>
<dbReference type="GO" id="GO:0051117">
    <property type="term" value="F:ATPase binding"/>
    <property type="evidence" value="ECO:0007669"/>
    <property type="project" value="TreeGrafter"/>
</dbReference>
<dbReference type="GO" id="GO:0009368">
    <property type="term" value="C:endopeptidase Clp complex"/>
    <property type="evidence" value="ECO:0007669"/>
    <property type="project" value="TreeGrafter"/>
</dbReference>
<dbReference type="AlphaFoldDB" id="A0AAN9QR12"/>
<evidence type="ECO:0000313" key="4">
    <source>
        <dbReference type="EMBL" id="KAK7343521.1"/>
    </source>
</evidence>
<reference evidence="4 5" key="1">
    <citation type="submission" date="2024-01" db="EMBL/GenBank/DDBJ databases">
        <title>The genomes of 5 underutilized Papilionoideae crops provide insights into root nodulation and disease resistanc.</title>
        <authorList>
            <person name="Jiang F."/>
        </authorList>
    </citation>
    <scope>NUCLEOTIDE SEQUENCE [LARGE SCALE GENOMIC DNA]</scope>
    <source>
        <strain evidence="4">LVBAO_FW01</strain>
        <tissue evidence="4">Leaves</tissue>
    </source>
</reference>
<feature type="region of interest" description="Disordered" evidence="3">
    <location>
        <begin position="343"/>
        <end position="386"/>
    </location>
</feature>
<feature type="region of interest" description="Disordered" evidence="3">
    <location>
        <begin position="126"/>
        <end position="154"/>
    </location>
</feature>
<comment type="similarity">
    <text evidence="1 2">Belongs to the peptidase S14 family.</text>
</comment>
<evidence type="ECO:0000256" key="2">
    <source>
        <dbReference type="RuleBase" id="RU003567"/>
    </source>
</evidence>
<dbReference type="InterPro" id="IPR029045">
    <property type="entry name" value="ClpP/crotonase-like_dom_sf"/>
</dbReference>
<dbReference type="Pfam" id="PF00574">
    <property type="entry name" value="CLP_protease"/>
    <property type="match status" value="1"/>
</dbReference>
<accession>A0AAN9QR12</accession>
<dbReference type="CDD" id="cd07017">
    <property type="entry name" value="S14_ClpP_2"/>
    <property type="match status" value="1"/>
</dbReference>
<dbReference type="Gene3D" id="3.90.226.10">
    <property type="entry name" value="2-enoyl-CoA Hydratase, Chain A, domain 1"/>
    <property type="match status" value="1"/>
</dbReference>
<dbReference type="PRINTS" id="PR00127">
    <property type="entry name" value="CLPPROTEASEP"/>
</dbReference>
<keyword evidence="5" id="KW-1185">Reference proteome</keyword>
<evidence type="ECO:0000256" key="3">
    <source>
        <dbReference type="SAM" id="MobiDB-lite"/>
    </source>
</evidence>
<dbReference type="PANTHER" id="PTHR10381:SF55">
    <property type="entry name" value="ATP-DEPENDENT CLP PROTEASE PROTEOLYTIC SUBUNIT-RELATED PROTEIN 1, CHLOROPLASTIC"/>
    <property type="match status" value="1"/>
</dbReference>